<protein>
    <submittedName>
        <fullName evidence="4">Phage tail tape measure protein</fullName>
    </submittedName>
</protein>
<keyword evidence="1" id="KW-1188">Viral release from host cell</keyword>
<keyword evidence="2" id="KW-0175">Coiled coil</keyword>
<dbReference type="NCBIfam" id="TIGR01760">
    <property type="entry name" value="tape_meas_TP901"/>
    <property type="match status" value="1"/>
</dbReference>
<evidence type="ECO:0000256" key="1">
    <source>
        <dbReference type="ARBA" id="ARBA00022612"/>
    </source>
</evidence>
<sequence length="1460" mass="161078">MGIVNRDGALYMATGIDNTGLYRGRQEAVGIIKAMAGEITSFDVFGGLGISAGIAFAKAASGAYEFEKQFESSMKEVATISDLVRDSMEDTKNKIISLTTDERIPVGANDMAKALYQIVSAGHDGADGMHILEVSAKSAVGGLTETATAADAITTILNAYKKDTSEAERVSDMLFTTAKLGKTTFGEMGKSISQVVPIAASFGIEMDQVLAAVATLTKSGVPTTQAMTQIRAAIIGASKQLGDGAFEAMTFQEALQSIADRANGSESALRAMMPEVEGFNGLLGLTGINAKAAASDLESMGKSVGATEKAFEEMSDSAENQMKLLGNNITKMLRPIGKGILEEVSHVSTAINKAFENGDMKKTLQNLGDLVVIVTGAFVGYKGAIIATTSAKRAHIVVTSLLSRARALEASSLVLSKGLHASEAAMVAKNMSARLLLTKALKAQTAAYLKNTAAMLTNPYVLAAAAVSALGYGLYKYATRLSSAEIAQRKFNDALSGQKVQADELKSKVQNLLTVVNDEANAEAEKFRAVKQLQEIMPTVFRNIDLETLKKTELLGVEKKVNEEIERRNRIGAKTKLVMANQHLQKINNGIIEAKKGGGYNLGMENMRKEAEEEVRLWEKQVKIYEDARKKITGSGEEDERKSELKNKAHWEKMKKDAEDSLAAMDVSQKGSKGWNKLVNEIAKYQKEIDKYDVSKSVKQGIEISKGEEKYKSILIEQMKERERLAEDLQMQIDESRISAMKEGSGKTLAQMELAFEKEMQAIDRQKEDVLRKKVDDARTAFEADPKNKNRVFDSSGIVLSDDEIKLFDEKYKAAIAIWEKNLSDYNQNSKKSWNEYLKEFGNYQQKRQAILDLAMEDAEKVSTPGERASILKKAQNEVDELDNSIRNSTTLMGQLFADASQKSASEIQKVIEKAELLMQYLEAVKDEEGSALIGGKKVSKQDVLDIGISDNTLHNLMQSTEQVESLRNAINKLKDDLGNKSPFELFKTQIKSASKKIKQGGKNSIAQGVSEIGGAMMQFSPAVSQFGKDLGNIVGDDDLGDKIAGITDAIGGLGQTAMGVGQIMSGDIVGGAMSAISGISQVVDALDGLFGADYSRYNAMKEQYDTLNSIWDELIEKKRKYIETSYGVEAVKVSEEAKRLQEKSIESQRILGRELLNSGASTGSHSIGIRIWKKMNAEAWKQAREALGTDWRHWYGDKSRMEWLFDLSAEQLSKLKEADLFWAKLNEETREYLNNIINGNEKLRDIDEQMKNQLTHTTFDSMYDNFIDKLMDMKSSTGDFIDDINAMFMRAFLANEIGAKYRERLRKWYDGFADDLRDGKLSDDEIKRKREDYQRLVEEAIRERDSIANLTGYAKENEEKGVTGKIQEALTEGTGNQIVGLGNMMALDIRYLRELAPEHFKCCDDIRMDVAQIMLIAEEIKNNTYRTANNTDGLKDELKGIREEISEVKKNTKGYTGRG</sequence>
<dbReference type="PANTHER" id="PTHR37813">
    <property type="entry name" value="FELS-2 PROPHAGE PROTEIN"/>
    <property type="match status" value="1"/>
</dbReference>
<comment type="caution">
    <text evidence="4">The sequence shown here is derived from an EMBL/GenBank/DDBJ whole genome shotgun (WGS) entry which is preliminary data.</text>
</comment>
<feature type="domain" description="Phage tail tape measure protein" evidence="3">
    <location>
        <begin position="103"/>
        <end position="321"/>
    </location>
</feature>
<feature type="coiled-coil region" evidence="2">
    <location>
        <begin position="1324"/>
        <end position="1351"/>
    </location>
</feature>
<evidence type="ECO:0000256" key="2">
    <source>
        <dbReference type="SAM" id="Coils"/>
    </source>
</evidence>
<feature type="coiled-coil region" evidence="2">
    <location>
        <begin position="601"/>
        <end position="628"/>
    </location>
</feature>
<evidence type="ECO:0000313" key="5">
    <source>
        <dbReference type="Proteomes" id="UP000324383"/>
    </source>
</evidence>
<evidence type="ECO:0000313" key="4">
    <source>
        <dbReference type="EMBL" id="TYK35598.1"/>
    </source>
</evidence>
<keyword evidence="5" id="KW-1185">Reference proteome</keyword>
<dbReference type="Pfam" id="PF10145">
    <property type="entry name" value="PhageMin_Tail"/>
    <property type="match status" value="1"/>
</dbReference>
<dbReference type="EMBL" id="VKLW01000001">
    <property type="protein sequence ID" value="TYK35598.1"/>
    <property type="molecule type" value="Genomic_DNA"/>
</dbReference>
<accession>A0A5D3EIC2</accession>
<dbReference type="RefSeq" id="WP_148730085.1">
    <property type="nucleotide sequence ID" value="NZ_VKLW01000001.1"/>
</dbReference>
<name>A0A5D3EIC2_9BACE</name>
<organism evidence="4 5">
    <name type="scientific">Bacteroides pyogenes</name>
    <dbReference type="NCBI Taxonomy" id="310300"/>
    <lineage>
        <taxon>Bacteria</taxon>
        <taxon>Pseudomonadati</taxon>
        <taxon>Bacteroidota</taxon>
        <taxon>Bacteroidia</taxon>
        <taxon>Bacteroidales</taxon>
        <taxon>Bacteroidaceae</taxon>
        <taxon>Bacteroides</taxon>
    </lineage>
</organism>
<dbReference type="InterPro" id="IPR010090">
    <property type="entry name" value="Phage_tape_meas"/>
</dbReference>
<gene>
    <name evidence="4" type="ORF">FNJ60_00345</name>
</gene>
<reference evidence="4 5" key="1">
    <citation type="submission" date="2019-07" db="EMBL/GenBank/DDBJ databases">
        <title>Draft Genome Sequences of Bacteroides pyogenes Strains Isolated from the Uterus Holstein Dairy Cows with Metritis.</title>
        <authorList>
            <person name="Cunha F."/>
            <person name="Galvao K.N."/>
            <person name="Jeon S.J."/>
            <person name="Jeong K.C."/>
        </authorList>
    </citation>
    <scope>NUCLEOTIDE SEQUENCE [LARGE SCALE GENOMIC DNA]</scope>
    <source>
        <strain evidence="4 5">KG-31</strain>
    </source>
</reference>
<dbReference type="PANTHER" id="PTHR37813:SF1">
    <property type="entry name" value="FELS-2 PROPHAGE PROTEIN"/>
    <property type="match status" value="1"/>
</dbReference>
<proteinExistence type="predicted"/>
<dbReference type="Proteomes" id="UP000324383">
    <property type="component" value="Unassembled WGS sequence"/>
</dbReference>
<evidence type="ECO:0000259" key="3">
    <source>
        <dbReference type="Pfam" id="PF10145"/>
    </source>
</evidence>